<comment type="caution">
    <text evidence="1">The sequence shown here is derived from an EMBL/GenBank/DDBJ whole genome shotgun (WGS) entry which is preliminary data.</text>
</comment>
<reference evidence="1" key="1">
    <citation type="submission" date="2020-05" db="EMBL/GenBank/DDBJ databases">
        <title>Large-scale comparative analyses of tick genomes elucidate their genetic diversity and vector capacities.</title>
        <authorList>
            <person name="Jia N."/>
            <person name="Wang J."/>
            <person name="Shi W."/>
            <person name="Du L."/>
            <person name="Sun Y."/>
            <person name="Zhan W."/>
            <person name="Jiang J."/>
            <person name="Wang Q."/>
            <person name="Zhang B."/>
            <person name="Ji P."/>
            <person name="Sakyi L.B."/>
            <person name="Cui X."/>
            <person name="Yuan T."/>
            <person name="Jiang B."/>
            <person name="Yang W."/>
            <person name="Lam T.T.-Y."/>
            <person name="Chang Q."/>
            <person name="Ding S."/>
            <person name="Wang X."/>
            <person name="Zhu J."/>
            <person name="Ruan X."/>
            <person name="Zhao L."/>
            <person name="Wei J."/>
            <person name="Que T."/>
            <person name="Du C."/>
            <person name="Cheng J."/>
            <person name="Dai P."/>
            <person name="Han X."/>
            <person name="Huang E."/>
            <person name="Gao Y."/>
            <person name="Liu J."/>
            <person name="Shao H."/>
            <person name="Ye R."/>
            <person name="Li L."/>
            <person name="Wei W."/>
            <person name="Wang X."/>
            <person name="Wang C."/>
            <person name="Yang T."/>
            <person name="Huo Q."/>
            <person name="Li W."/>
            <person name="Guo W."/>
            <person name="Chen H."/>
            <person name="Zhou L."/>
            <person name="Ni X."/>
            <person name="Tian J."/>
            <person name="Zhou Y."/>
            <person name="Sheng Y."/>
            <person name="Liu T."/>
            <person name="Pan Y."/>
            <person name="Xia L."/>
            <person name="Li J."/>
            <person name="Zhao F."/>
            <person name="Cao W."/>
        </authorList>
    </citation>
    <scope>NUCLEOTIDE SEQUENCE</scope>
    <source>
        <strain evidence="1">Hyas-2018</strain>
    </source>
</reference>
<protein>
    <submittedName>
        <fullName evidence="1">Uncharacterized protein</fullName>
    </submittedName>
</protein>
<proteinExistence type="predicted"/>
<gene>
    <name evidence="1" type="ORF">HPB50_007027</name>
</gene>
<organism evidence="1 2">
    <name type="scientific">Hyalomma asiaticum</name>
    <name type="common">Tick</name>
    <dbReference type="NCBI Taxonomy" id="266040"/>
    <lineage>
        <taxon>Eukaryota</taxon>
        <taxon>Metazoa</taxon>
        <taxon>Ecdysozoa</taxon>
        <taxon>Arthropoda</taxon>
        <taxon>Chelicerata</taxon>
        <taxon>Arachnida</taxon>
        <taxon>Acari</taxon>
        <taxon>Parasitiformes</taxon>
        <taxon>Ixodida</taxon>
        <taxon>Ixodoidea</taxon>
        <taxon>Ixodidae</taxon>
        <taxon>Hyalomminae</taxon>
        <taxon>Hyalomma</taxon>
    </lineage>
</organism>
<sequence length="155" mass="17455">MVAFPSANRRGGQMRLRLLAKDCSLLQTLGKRCQFEIALGHNGRIWGPTEKGRRMSAEQHQHQELPPPQQYPDVLAPDSGHSWLIAGRRFVERLLLLAAASLNARHVPCRGRSVPRKYQELSRLDERFHLQPGMHIVYGTNGLLGATYSTLPVAR</sequence>
<dbReference type="Proteomes" id="UP000821845">
    <property type="component" value="Chromosome 11"/>
</dbReference>
<dbReference type="EMBL" id="CM023491">
    <property type="protein sequence ID" value="KAH6940808.1"/>
    <property type="molecule type" value="Genomic_DNA"/>
</dbReference>
<keyword evidence="2" id="KW-1185">Reference proteome</keyword>
<name>A0ACB7T1K5_HYAAI</name>
<accession>A0ACB7T1K5</accession>
<evidence type="ECO:0000313" key="2">
    <source>
        <dbReference type="Proteomes" id="UP000821845"/>
    </source>
</evidence>
<evidence type="ECO:0000313" key="1">
    <source>
        <dbReference type="EMBL" id="KAH6940808.1"/>
    </source>
</evidence>